<evidence type="ECO:0000313" key="1">
    <source>
        <dbReference type="EMBL" id="ACL70946.1"/>
    </source>
</evidence>
<reference evidence="1 2" key="1">
    <citation type="journal article" date="2009" name="PLoS ONE">
        <title>Genome analysis of the anaerobic thermohalophilic bacterium Halothermothrix orenii.</title>
        <authorList>
            <person name="Mavromatis K."/>
            <person name="Ivanova N."/>
            <person name="Anderson I."/>
            <person name="Lykidis A."/>
            <person name="Hooper S.D."/>
            <person name="Sun H."/>
            <person name="Kunin V."/>
            <person name="Lapidus A."/>
            <person name="Hugenholtz P."/>
            <person name="Patel B."/>
            <person name="Kyrpides N.C."/>
        </authorList>
    </citation>
    <scope>NUCLEOTIDE SEQUENCE [LARGE SCALE GENOMIC DNA]</scope>
    <source>
        <strain evidence="2">H 168 / OCM 544 / DSM 9562</strain>
    </source>
</reference>
<sequence>MKRLTTFEDIFNKLIKEYKGKRVEIQTSQNGVPIASLTTRIEDIVIKPVNRKKIKKWNSDGRKIGLMVIQEKNKQNRISIPFKLGYNTMEAIFLKNGVTIKSLDMKFIIKRYGRKKRLA</sequence>
<accession>B8D0L0</accession>
<protein>
    <submittedName>
        <fullName evidence="1">Uncharacterized protein</fullName>
    </submittedName>
</protein>
<dbReference type="KEGG" id="hor:Hore_22010"/>
<dbReference type="EMBL" id="CP001098">
    <property type="protein sequence ID" value="ACL70946.1"/>
    <property type="molecule type" value="Genomic_DNA"/>
</dbReference>
<organism evidence="1 2">
    <name type="scientific">Halothermothrix orenii (strain H 168 / OCM 544 / DSM 9562)</name>
    <dbReference type="NCBI Taxonomy" id="373903"/>
    <lineage>
        <taxon>Bacteria</taxon>
        <taxon>Bacillati</taxon>
        <taxon>Bacillota</taxon>
        <taxon>Clostridia</taxon>
        <taxon>Halanaerobiales</taxon>
        <taxon>Halothermotrichaceae</taxon>
        <taxon>Halothermothrix</taxon>
    </lineage>
</organism>
<name>B8D0L0_HALOH</name>
<dbReference type="RefSeq" id="WP_015923915.1">
    <property type="nucleotide sequence ID" value="NC_011899.1"/>
</dbReference>
<dbReference type="OrthoDB" id="2112159at2"/>
<dbReference type="AlphaFoldDB" id="B8D0L0"/>
<dbReference type="HOGENOM" id="CLU_2058098_0_0_9"/>
<evidence type="ECO:0000313" key="2">
    <source>
        <dbReference type="Proteomes" id="UP000000719"/>
    </source>
</evidence>
<proteinExistence type="predicted"/>
<keyword evidence="2" id="KW-1185">Reference proteome</keyword>
<dbReference type="Proteomes" id="UP000000719">
    <property type="component" value="Chromosome"/>
</dbReference>
<gene>
    <name evidence="1" type="ordered locus">Hore_22010</name>
</gene>